<reference evidence="2" key="2">
    <citation type="submission" date="2023-06" db="EMBL/GenBank/DDBJ databases">
        <authorList>
            <person name="Ma L."/>
            <person name="Liu K.-W."/>
            <person name="Li Z."/>
            <person name="Hsiao Y.-Y."/>
            <person name="Qi Y."/>
            <person name="Fu T."/>
            <person name="Tang G."/>
            <person name="Zhang D."/>
            <person name="Sun W.-H."/>
            <person name="Liu D.-K."/>
            <person name="Li Y."/>
            <person name="Chen G.-Z."/>
            <person name="Liu X.-D."/>
            <person name="Liao X.-Y."/>
            <person name="Jiang Y.-T."/>
            <person name="Yu X."/>
            <person name="Hao Y."/>
            <person name="Huang J."/>
            <person name="Zhao X.-W."/>
            <person name="Ke S."/>
            <person name="Chen Y.-Y."/>
            <person name="Wu W.-L."/>
            <person name="Hsu J.-L."/>
            <person name="Lin Y.-F."/>
            <person name="Huang M.-D."/>
            <person name="Li C.-Y."/>
            <person name="Huang L."/>
            <person name="Wang Z.-W."/>
            <person name="Zhao X."/>
            <person name="Zhong W.-Y."/>
            <person name="Peng D.-H."/>
            <person name="Ahmad S."/>
            <person name="Lan S."/>
            <person name="Zhang J.-S."/>
            <person name="Tsai W.-C."/>
            <person name="Van De Peer Y."/>
            <person name="Liu Z.-J."/>
        </authorList>
    </citation>
    <scope>NUCLEOTIDE SEQUENCE</scope>
    <source>
        <strain evidence="2">CP</strain>
        <tissue evidence="2">Leaves</tissue>
    </source>
</reference>
<gene>
    <name evidence="2" type="ORF">QJS10_CPB13g00156</name>
</gene>
<dbReference type="EMBL" id="JAUJYO010000013">
    <property type="protein sequence ID" value="KAK1300363.1"/>
    <property type="molecule type" value="Genomic_DNA"/>
</dbReference>
<comment type="caution">
    <text evidence="2">The sequence shown here is derived from an EMBL/GenBank/DDBJ whole genome shotgun (WGS) entry which is preliminary data.</text>
</comment>
<reference evidence="2" key="1">
    <citation type="journal article" date="2023" name="Nat. Commun.">
        <title>Diploid and tetraploid genomes of Acorus and the evolution of monocots.</title>
        <authorList>
            <person name="Ma L."/>
            <person name="Liu K.W."/>
            <person name="Li Z."/>
            <person name="Hsiao Y.Y."/>
            <person name="Qi Y."/>
            <person name="Fu T."/>
            <person name="Tang G.D."/>
            <person name="Zhang D."/>
            <person name="Sun W.H."/>
            <person name="Liu D.K."/>
            <person name="Li Y."/>
            <person name="Chen G.Z."/>
            <person name="Liu X.D."/>
            <person name="Liao X.Y."/>
            <person name="Jiang Y.T."/>
            <person name="Yu X."/>
            <person name="Hao Y."/>
            <person name="Huang J."/>
            <person name="Zhao X.W."/>
            <person name="Ke S."/>
            <person name="Chen Y.Y."/>
            <person name="Wu W.L."/>
            <person name="Hsu J.L."/>
            <person name="Lin Y.F."/>
            <person name="Huang M.D."/>
            <person name="Li C.Y."/>
            <person name="Huang L."/>
            <person name="Wang Z.W."/>
            <person name="Zhao X."/>
            <person name="Zhong W.Y."/>
            <person name="Peng D.H."/>
            <person name="Ahmad S."/>
            <person name="Lan S."/>
            <person name="Zhang J.S."/>
            <person name="Tsai W.C."/>
            <person name="Van de Peer Y."/>
            <person name="Liu Z.J."/>
        </authorList>
    </citation>
    <scope>NUCLEOTIDE SEQUENCE</scope>
    <source>
        <strain evidence="2">CP</strain>
    </source>
</reference>
<evidence type="ECO:0000313" key="3">
    <source>
        <dbReference type="Proteomes" id="UP001180020"/>
    </source>
</evidence>
<protein>
    <submittedName>
        <fullName evidence="2">Uncharacterized protein</fullName>
    </submittedName>
</protein>
<evidence type="ECO:0000256" key="1">
    <source>
        <dbReference type="SAM" id="Phobius"/>
    </source>
</evidence>
<keyword evidence="1" id="KW-0812">Transmembrane</keyword>
<keyword evidence="1" id="KW-1133">Transmembrane helix</keyword>
<keyword evidence="1" id="KW-0472">Membrane</keyword>
<evidence type="ECO:0000313" key="2">
    <source>
        <dbReference type="EMBL" id="KAK1300363.1"/>
    </source>
</evidence>
<dbReference type="Proteomes" id="UP001180020">
    <property type="component" value="Unassembled WGS sequence"/>
</dbReference>
<organism evidence="2 3">
    <name type="scientific">Acorus calamus</name>
    <name type="common">Sweet flag</name>
    <dbReference type="NCBI Taxonomy" id="4465"/>
    <lineage>
        <taxon>Eukaryota</taxon>
        <taxon>Viridiplantae</taxon>
        <taxon>Streptophyta</taxon>
        <taxon>Embryophyta</taxon>
        <taxon>Tracheophyta</taxon>
        <taxon>Spermatophyta</taxon>
        <taxon>Magnoliopsida</taxon>
        <taxon>Liliopsida</taxon>
        <taxon>Acoraceae</taxon>
        <taxon>Acorus</taxon>
    </lineage>
</organism>
<sequence>MKLYKREDMKCITVGESISPTVMIIGIMLMEIALTYVMGIAIPTVSAIAVRMIPTIITVGEIGFPDRLIKTFLSGSWRSRQQWGSEFWSGQPWRLMWFPRPLAK</sequence>
<dbReference type="AlphaFoldDB" id="A0AAV9DIN7"/>
<keyword evidence="3" id="KW-1185">Reference proteome</keyword>
<proteinExistence type="predicted"/>
<accession>A0AAV9DIN7</accession>
<feature type="transmembrane region" description="Helical" evidence="1">
    <location>
        <begin position="21"/>
        <end position="42"/>
    </location>
</feature>
<name>A0AAV9DIN7_ACOCL</name>